<organism evidence="1 4">
    <name type="scientific">Lactobacillus selangorensis</name>
    <dbReference type="NCBI Taxonomy" id="81857"/>
    <lineage>
        <taxon>Bacteria</taxon>
        <taxon>Bacillati</taxon>
        <taxon>Bacillota</taxon>
        <taxon>Bacilli</taxon>
        <taxon>Lactobacillales</taxon>
        <taxon>Lactobacillaceae</taxon>
        <taxon>Lactobacillus</taxon>
    </lineage>
</organism>
<sequence>MAAKQVATVQLPQRHMVGRAFTQGAADANGSFYSAWQDMEDSGDLKTLDALNPSPNKNHSDLIIFSPYSIEYWIGSFLPADAETPQGMHTFDLPDSKAASVTEDAEHMLTQLPLQTSFNRIVSMFETAKIKVPEHLGRTVNPYFVESYSVTDDQVKQVEYDLYLSKATGLNDYE</sequence>
<dbReference type="STRING" id="81857.IV38_GL001403"/>
<evidence type="ECO:0000313" key="3">
    <source>
        <dbReference type="Proteomes" id="UP000051645"/>
    </source>
</evidence>
<protein>
    <recommendedName>
        <fullName evidence="5">GyrI-like small molecule binding domain-containing protein</fullName>
    </recommendedName>
</protein>
<dbReference type="Proteomes" id="UP000051645">
    <property type="component" value="Unassembled WGS sequence"/>
</dbReference>
<evidence type="ECO:0008006" key="5">
    <source>
        <dbReference type="Google" id="ProtNLM"/>
    </source>
</evidence>
<evidence type="ECO:0000313" key="1">
    <source>
        <dbReference type="EMBL" id="KRN28403.1"/>
    </source>
</evidence>
<dbReference type="OrthoDB" id="2305680at2"/>
<gene>
    <name evidence="1" type="ORF">IV38_GL001403</name>
    <name evidence="2" type="ORF">IV40_GL001190</name>
</gene>
<evidence type="ECO:0000313" key="2">
    <source>
        <dbReference type="EMBL" id="KRN31904.1"/>
    </source>
</evidence>
<reference evidence="3 4" key="1">
    <citation type="journal article" date="2015" name="Genome Announc.">
        <title>Expanding the biotechnology potential of lactobacilli through comparative genomics of 213 strains and associated genera.</title>
        <authorList>
            <person name="Sun Z."/>
            <person name="Harris H.M."/>
            <person name="McCann A."/>
            <person name="Guo C."/>
            <person name="Argimon S."/>
            <person name="Zhang W."/>
            <person name="Yang X."/>
            <person name="Jeffery I.B."/>
            <person name="Cooney J.C."/>
            <person name="Kagawa T.F."/>
            <person name="Liu W."/>
            <person name="Song Y."/>
            <person name="Salvetti E."/>
            <person name="Wrobel A."/>
            <person name="Rasinkangas P."/>
            <person name="Parkhill J."/>
            <person name="Rea M.C."/>
            <person name="O'Sullivan O."/>
            <person name="Ritari J."/>
            <person name="Douillard F.P."/>
            <person name="Paul Ross R."/>
            <person name="Yang R."/>
            <person name="Briner A.E."/>
            <person name="Felis G.E."/>
            <person name="de Vos W.M."/>
            <person name="Barrangou R."/>
            <person name="Klaenhammer T.R."/>
            <person name="Caufield P.W."/>
            <person name="Cui Y."/>
            <person name="Zhang H."/>
            <person name="O'Toole P.W."/>
        </authorList>
    </citation>
    <scope>NUCLEOTIDE SEQUENCE [LARGE SCALE GENOMIC DNA]</scope>
    <source>
        <strain evidence="1 4">ATCC BAA-66</strain>
        <strain evidence="2 3">DSM 13344</strain>
    </source>
</reference>
<dbReference type="EMBL" id="JQAZ01000003">
    <property type="protein sequence ID" value="KRN31904.1"/>
    <property type="molecule type" value="Genomic_DNA"/>
</dbReference>
<comment type="caution">
    <text evidence="1">The sequence shown here is derived from an EMBL/GenBank/DDBJ whole genome shotgun (WGS) entry which is preliminary data.</text>
</comment>
<proteinExistence type="predicted"/>
<evidence type="ECO:0000313" key="4">
    <source>
        <dbReference type="Proteomes" id="UP000051751"/>
    </source>
</evidence>
<name>A0A0R2FIH1_9LACO</name>
<dbReference type="EMBL" id="JQAT01000003">
    <property type="protein sequence ID" value="KRN28403.1"/>
    <property type="molecule type" value="Genomic_DNA"/>
</dbReference>
<dbReference type="AlphaFoldDB" id="A0A0R2FIH1"/>
<keyword evidence="3" id="KW-1185">Reference proteome</keyword>
<dbReference type="RefSeq" id="WP_057769364.1">
    <property type="nucleotide sequence ID" value="NZ_JQAT01000003.1"/>
</dbReference>
<accession>A0A0R2FIH1</accession>
<dbReference type="PATRIC" id="fig|81857.3.peg.1413"/>
<dbReference type="Proteomes" id="UP000051751">
    <property type="component" value="Unassembled WGS sequence"/>
</dbReference>